<protein>
    <submittedName>
        <fullName evidence="3">DUF5596 domain-containing protein</fullName>
    </submittedName>
</protein>
<organism evidence="3 4">
    <name type="scientific">Streptomyces lycii</name>
    <dbReference type="NCBI Taxonomy" id="2654337"/>
    <lineage>
        <taxon>Bacteria</taxon>
        <taxon>Bacillati</taxon>
        <taxon>Actinomycetota</taxon>
        <taxon>Actinomycetes</taxon>
        <taxon>Kitasatosporales</taxon>
        <taxon>Streptomycetaceae</taxon>
        <taxon>Streptomyces</taxon>
    </lineage>
</organism>
<name>A0ABQ7FPJ7_9ACTN</name>
<dbReference type="Gene3D" id="3.40.630.120">
    <property type="match status" value="1"/>
</dbReference>
<evidence type="ECO:0000259" key="2">
    <source>
        <dbReference type="Pfam" id="PF18164"/>
    </source>
</evidence>
<dbReference type="EMBL" id="WHPN01000035">
    <property type="protein sequence ID" value="KAF4410862.1"/>
    <property type="molecule type" value="Genomic_DNA"/>
</dbReference>
<feature type="domain" description="GNAT-like C-terminal" evidence="2">
    <location>
        <begin position="146"/>
        <end position="315"/>
    </location>
</feature>
<evidence type="ECO:0000313" key="4">
    <source>
        <dbReference type="Proteomes" id="UP000621266"/>
    </source>
</evidence>
<reference evidence="3 4" key="1">
    <citation type="submission" date="2019-10" db="EMBL/GenBank/DDBJ databases">
        <title>Streptomyces tenebrisbrunneis sp.nov., an endogenous actinomycete isolated from of Lycium ruthenicum.</title>
        <authorList>
            <person name="Ma L."/>
        </authorList>
    </citation>
    <scope>NUCLEOTIDE SEQUENCE [LARGE SCALE GENOMIC DNA]</scope>
    <source>
        <strain evidence="3 4">TRM 66187</strain>
    </source>
</reference>
<dbReference type="Pfam" id="PF18082">
    <property type="entry name" value="NAT_N"/>
    <property type="match status" value="1"/>
</dbReference>
<keyword evidence="4" id="KW-1185">Reference proteome</keyword>
<feature type="domain" description="N-acyltransferase N-terminal" evidence="1">
    <location>
        <begin position="6"/>
        <end position="144"/>
    </location>
</feature>
<accession>A0ABQ7FPJ7</accession>
<dbReference type="Pfam" id="PF18164">
    <property type="entry name" value="GNAT_C"/>
    <property type="match status" value="1"/>
</dbReference>
<proteinExistence type="predicted"/>
<dbReference type="Proteomes" id="UP000621266">
    <property type="component" value="Unassembled WGS sequence"/>
</dbReference>
<sequence>MLPPDDELPEVLLDLAVPHEDINTLVAVRPVVTEEPGFRWLVERSVANLVRDMGVVRKGSDMPPVADGLLPEEGRLAAAGRCLPVYVFLAALPYVRAHHRERGIPETVSRRTLADLGRHLAVHRRRTGRTGLLHPWWPTLHFRGELYQLGRLQFQRARLDERTGAAVAAAGLPLGSGGRPLGPGGPALNVHIPDFSGPMTPGACDASVDRARVFFPRHFPEEPYTVAMCNSWLLDRQLREYLPESSNIVRFQDRFHDAPPLPDAPVEPDDTEPVAFVFGDPALDIAGLPRRTAVERAVTDHLRAGGHWYGGYGWFTL</sequence>
<dbReference type="InterPro" id="IPR041644">
    <property type="entry name" value="GNAT_C"/>
</dbReference>
<dbReference type="RefSeq" id="WP_156204941.1">
    <property type="nucleotide sequence ID" value="NZ_WHPN01000035.1"/>
</dbReference>
<evidence type="ECO:0000259" key="1">
    <source>
        <dbReference type="Pfam" id="PF18082"/>
    </source>
</evidence>
<evidence type="ECO:0000313" key="3">
    <source>
        <dbReference type="EMBL" id="KAF4410862.1"/>
    </source>
</evidence>
<comment type="caution">
    <text evidence="3">The sequence shown here is derived from an EMBL/GenBank/DDBJ whole genome shotgun (WGS) entry which is preliminary data.</text>
</comment>
<dbReference type="InterPro" id="IPR041273">
    <property type="entry name" value="NAT_N"/>
</dbReference>
<gene>
    <name evidence="3" type="ORF">GCU69_01640</name>
</gene>